<evidence type="ECO:0000313" key="1">
    <source>
        <dbReference type="EMBL" id="AET59771.1"/>
    </source>
</evidence>
<dbReference type="HOGENOM" id="CLU_2586456_0_0_9"/>
<reference evidence="1 2" key="3">
    <citation type="journal article" date="2012" name="J. Bacteriol.">
        <title>Genome Sequence of Paenibacillus terrae HPL-003, a Xylanase-Producing Bacterium Isolated from Soil Found in Forest Residue.</title>
        <authorList>
            <person name="Shin S.H."/>
            <person name="Kim S."/>
            <person name="Kim J.Y."/>
            <person name="Song H.Y."/>
            <person name="Cho S.J."/>
            <person name="Kim D.R."/>
            <person name="Lee K.I."/>
            <person name="Lim H.K."/>
            <person name="Park N.J."/>
            <person name="Hwang I.T."/>
            <person name="Yang K.S."/>
        </authorList>
    </citation>
    <scope>NUCLEOTIDE SEQUENCE [LARGE SCALE GENOMIC DNA]</scope>
    <source>
        <strain evidence="1 2">HPL-003</strain>
    </source>
</reference>
<sequence length="80" mass="9115">MGSFSFLVPCLIVVMDKLAAPCPLYHEKTANAMAEGFDKNFIYIMPVDFQRLNITLNPGKLKVTKDKPICVEGRQKYEEF</sequence>
<accession>G7W4D3</accession>
<reference key="2">
    <citation type="submission" date="2011-11" db="EMBL/GenBank/DDBJ databases">
        <authorList>
            <person name="Shin S.H."/>
            <person name="Kim S."/>
            <person name="Kim J.Y."/>
        </authorList>
    </citation>
    <scope>NUCLEOTIDE SEQUENCE</scope>
    <source>
        <strain>HPL-003</strain>
    </source>
</reference>
<evidence type="ECO:0000313" key="2">
    <source>
        <dbReference type="Proteomes" id="UP000005876"/>
    </source>
</evidence>
<reference evidence="2" key="1">
    <citation type="submission" date="2011-11" db="EMBL/GenBank/DDBJ databases">
        <title>Complete sequence of Paenibacillus terrae HPL-003.</title>
        <authorList>
            <person name="Shin S.H."/>
            <person name="Kim S."/>
            <person name="Kim J.Y."/>
        </authorList>
    </citation>
    <scope>NUCLEOTIDE SEQUENCE [LARGE SCALE GENOMIC DNA]</scope>
    <source>
        <strain evidence="2">HPL-003</strain>
    </source>
</reference>
<dbReference type="EMBL" id="CP003107">
    <property type="protein sequence ID" value="AET59771.1"/>
    <property type="molecule type" value="Genomic_DNA"/>
</dbReference>
<gene>
    <name evidence="1" type="ordered locus">HPL003_15100</name>
</gene>
<name>G7W4D3_PAETH</name>
<dbReference type="STRING" id="985665.HPL003_15100"/>
<organism evidence="1 2">
    <name type="scientific">Paenibacillus terrae (strain HPL-003)</name>
    <dbReference type="NCBI Taxonomy" id="985665"/>
    <lineage>
        <taxon>Bacteria</taxon>
        <taxon>Bacillati</taxon>
        <taxon>Bacillota</taxon>
        <taxon>Bacilli</taxon>
        <taxon>Bacillales</taxon>
        <taxon>Paenibacillaceae</taxon>
        <taxon>Paenibacillus</taxon>
    </lineage>
</organism>
<protein>
    <submittedName>
        <fullName evidence="1">Uncharacterized protein</fullName>
    </submittedName>
</protein>
<dbReference type="Proteomes" id="UP000005876">
    <property type="component" value="Chromosome"/>
</dbReference>
<dbReference type="KEGG" id="pta:HPL003_15100"/>
<dbReference type="AlphaFoldDB" id="G7W4D3"/>
<proteinExistence type="predicted"/>